<dbReference type="RefSeq" id="WP_129081802.1">
    <property type="nucleotide sequence ID" value="NZ_CP041070.1"/>
</dbReference>
<dbReference type="InterPro" id="IPR050706">
    <property type="entry name" value="Cyclic-di-GMP_PDE-like"/>
</dbReference>
<dbReference type="Gene3D" id="3.30.450.290">
    <property type="match status" value="1"/>
</dbReference>
<evidence type="ECO:0000256" key="1">
    <source>
        <dbReference type="SAM" id="Phobius"/>
    </source>
</evidence>
<dbReference type="PANTHER" id="PTHR33121">
    <property type="entry name" value="CYCLIC DI-GMP PHOSPHODIESTERASE PDEF"/>
    <property type="match status" value="1"/>
</dbReference>
<name>A0A4Q0XZW8_9BACT</name>
<feature type="transmembrane region" description="Helical" evidence="1">
    <location>
        <begin position="174"/>
        <end position="192"/>
    </location>
</feature>
<keyword evidence="5" id="KW-1185">Reference proteome</keyword>
<dbReference type="InterPro" id="IPR029787">
    <property type="entry name" value="Nucleotide_cyclase"/>
</dbReference>
<keyword evidence="1" id="KW-1133">Transmembrane helix</keyword>
<dbReference type="PROSITE" id="PS50883">
    <property type="entry name" value="EAL"/>
    <property type="match status" value="1"/>
</dbReference>
<proteinExistence type="predicted"/>
<dbReference type="InterPro" id="IPR043128">
    <property type="entry name" value="Rev_trsase/Diguanyl_cyclase"/>
</dbReference>
<dbReference type="InterPro" id="IPR001633">
    <property type="entry name" value="EAL_dom"/>
</dbReference>
<dbReference type="OrthoDB" id="9777298at2"/>
<organism evidence="4 5">
    <name type="scientific">Halarcobacter anaerophilus</name>
    <dbReference type="NCBI Taxonomy" id="877500"/>
    <lineage>
        <taxon>Bacteria</taxon>
        <taxon>Pseudomonadati</taxon>
        <taxon>Campylobacterota</taxon>
        <taxon>Epsilonproteobacteria</taxon>
        <taxon>Campylobacterales</taxon>
        <taxon>Arcobacteraceae</taxon>
        <taxon>Halarcobacter</taxon>
    </lineage>
</organism>
<dbReference type="CDD" id="cd01949">
    <property type="entry name" value="GGDEF"/>
    <property type="match status" value="1"/>
</dbReference>
<comment type="caution">
    <text evidence="4">The sequence shown here is derived from an EMBL/GenBank/DDBJ whole genome shotgun (WGS) entry which is preliminary data.</text>
</comment>
<gene>
    <name evidence="4" type="ORF">CRV06_06210</name>
</gene>
<dbReference type="Gene3D" id="3.20.20.450">
    <property type="entry name" value="EAL domain"/>
    <property type="match status" value="1"/>
</dbReference>
<evidence type="ECO:0000313" key="5">
    <source>
        <dbReference type="Proteomes" id="UP000290191"/>
    </source>
</evidence>
<protein>
    <submittedName>
        <fullName evidence="4">GGDEF-domain containing protein</fullName>
    </submittedName>
</protein>
<dbReference type="AlphaFoldDB" id="A0A4Q0XZW8"/>
<dbReference type="SMART" id="SM00267">
    <property type="entry name" value="GGDEF"/>
    <property type="match status" value="1"/>
</dbReference>
<dbReference type="CDD" id="cd01948">
    <property type="entry name" value="EAL"/>
    <property type="match status" value="1"/>
</dbReference>
<dbReference type="Pfam" id="PF00563">
    <property type="entry name" value="EAL"/>
    <property type="match status" value="1"/>
</dbReference>
<reference evidence="4 5" key="1">
    <citation type="submission" date="2017-10" db="EMBL/GenBank/DDBJ databases">
        <title>Genomics of the genus Arcobacter.</title>
        <authorList>
            <person name="Perez-Cataluna A."/>
            <person name="Figueras M.J."/>
        </authorList>
    </citation>
    <scope>NUCLEOTIDE SEQUENCE [LARGE SCALE GENOMIC DNA]</scope>
    <source>
        <strain evidence="4 5">DSM 24636</strain>
    </source>
</reference>
<feature type="domain" description="EAL" evidence="2">
    <location>
        <begin position="606"/>
        <end position="849"/>
    </location>
</feature>
<evidence type="ECO:0000259" key="3">
    <source>
        <dbReference type="PROSITE" id="PS50887"/>
    </source>
</evidence>
<dbReference type="SMART" id="SM00052">
    <property type="entry name" value="EAL"/>
    <property type="match status" value="1"/>
</dbReference>
<dbReference type="Proteomes" id="UP000290191">
    <property type="component" value="Unassembled WGS sequence"/>
</dbReference>
<dbReference type="NCBIfam" id="TIGR00254">
    <property type="entry name" value="GGDEF"/>
    <property type="match status" value="1"/>
</dbReference>
<evidence type="ECO:0000259" key="2">
    <source>
        <dbReference type="PROSITE" id="PS50883"/>
    </source>
</evidence>
<dbReference type="EMBL" id="PDKO01000004">
    <property type="protein sequence ID" value="RXJ63270.1"/>
    <property type="molecule type" value="Genomic_DNA"/>
</dbReference>
<dbReference type="SUPFAM" id="SSF141868">
    <property type="entry name" value="EAL domain-like"/>
    <property type="match status" value="1"/>
</dbReference>
<dbReference type="PANTHER" id="PTHR33121:SF71">
    <property type="entry name" value="OXYGEN SENSOR PROTEIN DOSP"/>
    <property type="match status" value="1"/>
</dbReference>
<dbReference type="Pfam" id="PF00990">
    <property type="entry name" value="GGDEF"/>
    <property type="match status" value="1"/>
</dbReference>
<feature type="transmembrane region" description="Helical" evidence="1">
    <location>
        <begin position="12"/>
        <end position="32"/>
    </location>
</feature>
<accession>A0A4Q0XZW8</accession>
<evidence type="ECO:0000313" key="4">
    <source>
        <dbReference type="EMBL" id="RXJ63270.1"/>
    </source>
</evidence>
<dbReference type="InterPro" id="IPR035919">
    <property type="entry name" value="EAL_sf"/>
</dbReference>
<dbReference type="PROSITE" id="PS50887">
    <property type="entry name" value="GGDEF"/>
    <property type="match status" value="1"/>
</dbReference>
<dbReference type="FunFam" id="3.30.70.270:FF:000001">
    <property type="entry name" value="Diguanylate cyclase domain protein"/>
    <property type="match status" value="1"/>
</dbReference>
<keyword evidence="1" id="KW-0812">Transmembrane</keyword>
<dbReference type="InterPro" id="IPR000160">
    <property type="entry name" value="GGDEF_dom"/>
</dbReference>
<feature type="domain" description="GGDEF" evidence="3">
    <location>
        <begin position="462"/>
        <end position="596"/>
    </location>
</feature>
<dbReference type="STRING" id="877500.GCA_000935065_00560"/>
<keyword evidence="1" id="KW-0472">Membrane</keyword>
<sequence length="849" mass="97956">MQIKTLKNYFRISMVGITFSLFLVFYLFSSYIHTNLAISENQKISEALSKQVFNSMYQVMRQGWSREQLQEFVNVTKDSFQGSSYSVDIFRWKKVEELFGKIEQSPITNDVQKVFESKQKFFETDKKSMKSVMPIIAKNECLKCHTNSKTGDILGAVKVDYNFEEIVSSTQNKYLLFSLIILPLMFLIAYYISLKILKRINLAIENFKEKIESVNSVKEFKNIDTTHVEKSFNEFEQIMEGLDTLSKKLKNIAVDKSILEFEVKLLDKMVITSDIIKDWKEYIKDLLQEIHIVLPVYCLITIFKTDEENYEIEIFWLGEPDEDIKKHMEKTSIDMITKYHNLTVIDYSINHNLSNGKYCLSSLTIDDIEHEAKSILLDTPRIGGIVGLGIQSNIEKDSIHSIVIDSILTTLLNLVGSIKAINKYTENLEFYATRDPLTGLFSQRVFRDLLSYEIKRAARHKYQFGVLVIDCDNFKPINDTYGHSFGDDFLKAFADLLKDSKRDEDILSRYGGDEFTVILPESTEREVYTVASRILEKVGNFELEAPDATKVSLTVSIGMAIYPNHSTHAKELFNIADTMMYQAKNQGKNAIRFPSEYDIEEIHKEVEDKSMIVLDAIKNEKIVAHFQPIMNTSDNSVEINELLMRIEIKDEVLTAGKFIETAESLGIVHKMDYIVIEKAFKKINETNYEGILFINLSPKALIIGEFIEKIVNLTHKYNINKEKIVFEITERETVKSFTLLEKFVKNLKLEGFSFAIDDFGSGFSTFHYVKRFPIDYIKIDGDFIINLHKDEKDLAFVKSIVALAKELKVKTIAEFVEDEEILKFLKEIDVTYAQGFYIGKPSPELSVRK</sequence>
<dbReference type="GO" id="GO:0071111">
    <property type="term" value="F:cyclic-guanylate-specific phosphodiesterase activity"/>
    <property type="evidence" value="ECO:0007669"/>
    <property type="project" value="InterPro"/>
</dbReference>
<dbReference type="Gene3D" id="3.30.70.270">
    <property type="match status" value="1"/>
</dbReference>
<dbReference type="SUPFAM" id="SSF55073">
    <property type="entry name" value="Nucleotide cyclase"/>
    <property type="match status" value="1"/>
</dbReference>